<proteinExistence type="inferred from homology"/>
<evidence type="ECO:0000313" key="8">
    <source>
        <dbReference type="EMBL" id="GCC53145.1"/>
    </source>
</evidence>
<name>A0A401UE15_9BACT</name>
<gene>
    <name evidence="8" type="ORF">SanaruYs_33880</name>
</gene>
<keyword evidence="3 6" id="KW-0732">Signal</keyword>
<dbReference type="InterPro" id="IPR012944">
    <property type="entry name" value="SusD_RagB_dom"/>
</dbReference>
<dbReference type="Gene3D" id="1.10.3780.10">
    <property type="entry name" value="SusD-like"/>
    <property type="match status" value="1"/>
</dbReference>
<keyword evidence="5" id="KW-0998">Cell outer membrane</keyword>
<dbReference type="Gene3D" id="1.25.40.10">
    <property type="entry name" value="Tetratricopeptide repeat domain"/>
    <property type="match status" value="1"/>
</dbReference>
<dbReference type="OrthoDB" id="9783641at2"/>
<dbReference type="Pfam" id="PF07980">
    <property type="entry name" value="SusD_RagB"/>
    <property type="match status" value="1"/>
</dbReference>
<evidence type="ECO:0000256" key="6">
    <source>
        <dbReference type="SAM" id="SignalP"/>
    </source>
</evidence>
<feature type="signal peptide" evidence="6">
    <location>
        <begin position="1"/>
        <end position="23"/>
    </location>
</feature>
<comment type="similarity">
    <text evidence="2">Belongs to the SusD family.</text>
</comment>
<dbReference type="AlphaFoldDB" id="A0A401UE15"/>
<evidence type="ECO:0000256" key="1">
    <source>
        <dbReference type="ARBA" id="ARBA00004442"/>
    </source>
</evidence>
<evidence type="ECO:0000313" key="9">
    <source>
        <dbReference type="Proteomes" id="UP000288227"/>
    </source>
</evidence>
<evidence type="ECO:0000256" key="3">
    <source>
        <dbReference type="ARBA" id="ARBA00022729"/>
    </source>
</evidence>
<comment type="caution">
    <text evidence="8">The sequence shown here is derived from an EMBL/GenBank/DDBJ whole genome shotgun (WGS) entry which is preliminary data.</text>
</comment>
<dbReference type="SUPFAM" id="SSF48452">
    <property type="entry name" value="TPR-like"/>
    <property type="match status" value="1"/>
</dbReference>
<evidence type="ECO:0000256" key="4">
    <source>
        <dbReference type="ARBA" id="ARBA00023136"/>
    </source>
</evidence>
<dbReference type="Gene3D" id="1.25.40.390">
    <property type="match status" value="1"/>
</dbReference>
<feature type="chain" id="PRO_5019312215" evidence="6">
    <location>
        <begin position="24"/>
        <end position="516"/>
    </location>
</feature>
<evidence type="ECO:0000259" key="7">
    <source>
        <dbReference type="Pfam" id="PF07980"/>
    </source>
</evidence>
<keyword evidence="9" id="KW-1185">Reference proteome</keyword>
<accession>A0A401UE15</accession>
<dbReference type="EMBL" id="BHXQ01000006">
    <property type="protein sequence ID" value="GCC53145.1"/>
    <property type="molecule type" value="Genomic_DNA"/>
</dbReference>
<dbReference type="CDD" id="cd08977">
    <property type="entry name" value="SusD"/>
    <property type="match status" value="1"/>
</dbReference>
<reference evidence="8 9" key="1">
    <citation type="submission" date="2018-11" db="EMBL/GenBank/DDBJ databases">
        <title>Chryseotalea sanarue gen. nov., sp., nov., a member of the family Cytophagaceae, isolated from a brackish lake in Hamamatsu Japan.</title>
        <authorList>
            <person name="Maejima Y."/>
            <person name="Iino T."/>
            <person name="Muraguchi Y."/>
            <person name="Fukuda K."/>
            <person name="Ohkuma M."/>
            <person name="Moriuchi R."/>
            <person name="Dohra H."/>
            <person name="Kimbara K."/>
            <person name="Shintani M."/>
        </authorList>
    </citation>
    <scope>NUCLEOTIDE SEQUENCE [LARGE SCALE GENOMIC DNA]</scope>
    <source>
        <strain evidence="8 9">Ys</strain>
    </source>
</reference>
<dbReference type="PROSITE" id="PS51257">
    <property type="entry name" value="PROKAR_LIPOPROTEIN"/>
    <property type="match status" value="1"/>
</dbReference>
<dbReference type="Proteomes" id="UP000288227">
    <property type="component" value="Unassembled WGS sequence"/>
</dbReference>
<feature type="domain" description="RagB/SusD" evidence="7">
    <location>
        <begin position="353"/>
        <end position="512"/>
    </location>
</feature>
<evidence type="ECO:0000256" key="5">
    <source>
        <dbReference type="ARBA" id="ARBA00023237"/>
    </source>
</evidence>
<dbReference type="InterPro" id="IPR011990">
    <property type="entry name" value="TPR-like_helical_dom_sf"/>
</dbReference>
<comment type="subcellular location">
    <subcellularLocation>
        <location evidence="1">Cell outer membrane</location>
    </subcellularLocation>
</comment>
<protein>
    <submittedName>
        <fullName evidence="8">RagB/SusD family nutrient uptake outer membrane protein</fullName>
    </submittedName>
</protein>
<keyword evidence="4" id="KW-0472">Membrane</keyword>
<dbReference type="GO" id="GO:0009279">
    <property type="term" value="C:cell outer membrane"/>
    <property type="evidence" value="ECO:0007669"/>
    <property type="project" value="UniProtKB-SubCell"/>
</dbReference>
<organism evidence="8 9">
    <name type="scientific">Chryseotalea sanaruensis</name>
    <dbReference type="NCBI Taxonomy" id="2482724"/>
    <lineage>
        <taxon>Bacteria</taxon>
        <taxon>Pseudomonadati</taxon>
        <taxon>Bacteroidota</taxon>
        <taxon>Cytophagia</taxon>
        <taxon>Cytophagales</taxon>
        <taxon>Chryseotaleaceae</taxon>
        <taxon>Chryseotalea</taxon>
    </lineage>
</organism>
<evidence type="ECO:0000256" key="2">
    <source>
        <dbReference type="ARBA" id="ARBA00006275"/>
    </source>
</evidence>
<sequence length="516" mass="56960">MKLNKIIQLCVLTVCILLTSCLGDLDLQPIDPDVTTSRSAYNSPEAYKQGLAKLYASFILTGQQGPAGNSDITTSDEGNSSFLRQMWNMEELTTDEAVWSYPNDFGGTIFNLHYHSWLPTDGIGAFAYARIMNSVVLANEYIRATAGSSDPDLQLYNTEARFIRALSYFYGLNLFGKMPFVTEANLPGAFLPEEIIRTDLFEYIESELLAIQDEMGEPKFEYGRADKAACSMLLAKLYLNAEVYLGAGNERYTQAITELNKVITGPYSLAPNYLNNFLADNNTSPELIFSFNSDGRYSQSYSAVWTIIKGNAGNGGFSGLRTTSALVGKFAPTDPRAHFLKEDVGQSLEIEAVNNTKQGYGVNKFRNVTSTGQIPDDGTDFIDTDYPLFRLGDAYLMYAEAVLRGGTGGDINTAVGYINQLRNRSGDPAIGNITSGQLTLDFILDERARELYWEGHRRTDLIRFGQFTGDTYLWPWKGGVSEGIASEPFRSLFPIPADDRALNPNLTQNAGYPGGN</sequence>